<dbReference type="Proteomes" id="UP000000641">
    <property type="component" value="Chromosome"/>
</dbReference>
<keyword evidence="3" id="KW-1185">Reference proteome</keyword>
<dbReference type="HOGENOM" id="CLU_1891539_0_0_2"/>
<proteinExistence type="predicted"/>
<dbReference type="RefSeq" id="WP_011752867.1">
    <property type="nucleotide sequence ID" value="NC_008698.1"/>
</dbReference>
<keyword evidence="1" id="KW-0472">Membrane</keyword>
<dbReference type="EMBL" id="CP000505">
    <property type="protein sequence ID" value="ABL78602.1"/>
    <property type="molecule type" value="Genomic_DNA"/>
</dbReference>
<accession>A1RZH2</accession>
<gene>
    <name evidence="2" type="ordered locus">Tpen_1204</name>
</gene>
<evidence type="ECO:0000313" key="3">
    <source>
        <dbReference type="Proteomes" id="UP000000641"/>
    </source>
</evidence>
<keyword evidence="1" id="KW-0812">Transmembrane</keyword>
<reference evidence="3" key="1">
    <citation type="journal article" date="2008" name="J. Bacteriol.">
        <title>Genome sequence of Thermofilum pendens reveals an exceptional loss of biosynthetic pathways without genome reduction.</title>
        <authorList>
            <person name="Anderson I."/>
            <person name="Rodriguez J."/>
            <person name="Susanti D."/>
            <person name="Porat I."/>
            <person name="Reich C."/>
            <person name="Ulrich L.E."/>
            <person name="Elkins J.G."/>
            <person name="Mavromatis K."/>
            <person name="Lykidis A."/>
            <person name="Kim E."/>
            <person name="Thompson L.S."/>
            <person name="Nolan M."/>
            <person name="Land M."/>
            <person name="Copeland A."/>
            <person name="Lapidus A."/>
            <person name="Lucas S."/>
            <person name="Detter C."/>
            <person name="Zhulin I.B."/>
            <person name="Olsen G.J."/>
            <person name="Whitman W."/>
            <person name="Mukhopadhyay B."/>
            <person name="Bristow J."/>
            <person name="Kyrpides N."/>
        </authorList>
    </citation>
    <scope>NUCLEOTIDE SEQUENCE [LARGE SCALE GENOMIC DNA]</scope>
    <source>
        <strain evidence="3">DSM 2475 / Hrk 5</strain>
    </source>
</reference>
<feature type="transmembrane region" description="Helical" evidence="1">
    <location>
        <begin position="59"/>
        <end position="77"/>
    </location>
</feature>
<dbReference type="OrthoDB" id="380876at2157"/>
<dbReference type="eggNOG" id="arCOG14935">
    <property type="taxonomic scope" value="Archaea"/>
</dbReference>
<sequence>MSSDAQKWVQTAANFARVGELSVRIGILVAVVYGIFWAIKLFFEYIHGLQFLSRPFVEYMAFSAVSFAVAALTSYANERYSEKGNFRMAGLTALVAASVLLIPATVAGVLLLLGGLALYISAEIVNVAKIEFKKA</sequence>
<dbReference type="STRING" id="368408.Tpen_1204"/>
<name>A1RZH2_THEPD</name>
<feature type="transmembrane region" description="Helical" evidence="1">
    <location>
        <begin position="21"/>
        <end position="39"/>
    </location>
</feature>
<protein>
    <submittedName>
        <fullName evidence="2">Uncharacterized protein</fullName>
    </submittedName>
</protein>
<evidence type="ECO:0000256" key="1">
    <source>
        <dbReference type="SAM" id="Phobius"/>
    </source>
</evidence>
<dbReference type="KEGG" id="tpe:Tpen_1204"/>
<keyword evidence="1" id="KW-1133">Transmembrane helix</keyword>
<dbReference type="GeneID" id="4600406"/>
<organism evidence="2 3">
    <name type="scientific">Thermofilum pendens (strain DSM 2475 / Hrk 5)</name>
    <dbReference type="NCBI Taxonomy" id="368408"/>
    <lineage>
        <taxon>Archaea</taxon>
        <taxon>Thermoproteota</taxon>
        <taxon>Thermoprotei</taxon>
        <taxon>Thermofilales</taxon>
        <taxon>Thermofilaceae</taxon>
        <taxon>Thermofilum</taxon>
    </lineage>
</organism>
<feature type="transmembrane region" description="Helical" evidence="1">
    <location>
        <begin position="89"/>
        <end position="120"/>
    </location>
</feature>
<evidence type="ECO:0000313" key="2">
    <source>
        <dbReference type="EMBL" id="ABL78602.1"/>
    </source>
</evidence>
<dbReference type="AlphaFoldDB" id="A1RZH2"/>
<dbReference type="EnsemblBacteria" id="ABL78602">
    <property type="protein sequence ID" value="ABL78602"/>
    <property type="gene ID" value="Tpen_1204"/>
</dbReference>